<evidence type="ECO:0000313" key="1">
    <source>
        <dbReference type="EMBL" id="RRT62093.1"/>
    </source>
</evidence>
<comment type="caution">
    <text evidence="1">The sequence shown here is derived from an EMBL/GenBank/DDBJ whole genome shotgun (WGS) entry which is preliminary data.</text>
</comment>
<dbReference type="EMBL" id="AMZH03007128">
    <property type="protein sequence ID" value="RRT62093.1"/>
    <property type="molecule type" value="Genomic_DNA"/>
</dbReference>
<organism evidence="1 2">
    <name type="scientific">Ensete ventricosum</name>
    <name type="common">Abyssinian banana</name>
    <name type="synonym">Musa ensete</name>
    <dbReference type="NCBI Taxonomy" id="4639"/>
    <lineage>
        <taxon>Eukaryota</taxon>
        <taxon>Viridiplantae</taxon>
        <taxon>Streptophyta</taxon>
        <taxon>Embryophyta</taxon>
        <taxon>Tracheophyta</taxon>
        <taxon>Spermatophyta</taxon>
        <taxon>Magnoliopsida</taxon>
        <taxon>Liliopsida</taxon>
        <taxon>Zingiberales</taxon>
        <taxon>Musaceae</taxon>
        <taxon>Ensete</taxon>
    </lineage>
</organism>
<proteinExistence type="predicted"/>
<accession>A0A426ZDR3</accession>
<gene>
    <name evidence="1" type="ORF">B296_00027925</name>
</gene>
<evidence type="ECO:0000313" key="2">
    <source>
        <dbReference type="Proteomes" id="UP000287651"/>
    </source>
</evidence>
<dbReference type="Proteomes" id="UP000287651">
    <property type="component" value="Unassembled WGS sequence"/>
</dbReference>
<name>A0A426ZDR3_ENSVE</name>
<protein>
    <submittedName>
        <fullName evidence="1">Uncharacterized protein</fullName>
    </submittedName>
</protein>
<reference evidence="1 2" key="1">
    <citation type="journal article" date="2014" name="Agronomy (Basel)">
        <title>A Draft Genome Sequence for Ensete ventricosum, the Drought-Tolerant Tree Against Hunger.</title>
        <authorList>
            <person name="Harrison J."/>
            <person name="Moore K.A."/>
            <person name="Paszkiewicz K."/>
            <person name="Jones T."/>
            <person name="Grant M."/>
            <person name="Ambacheew D."/>
            <person name="Muzemil S."/>
            <person name="Studholme D.J."/>
        </authorList>
    </citation>
    <scope>NUCLEOTIDE SEQUENCE [LARGE SCALE GENOMIC DNA]</scope>
</reference>
<dbReference type="AlphaFoldDB" id="A0A426ZDR3"/>
<sequence>MSMTMVMSCCFRSPPTFIICGLEAGQCVHCVVGRLGLFLYGFYFRFKGFFRCFIFLILRWFNHEEPALFAVMFAAPRGLDGSRGAVGLGMAGRGATLILRTSWFNCSSWIRAKEIVAIRVYSCRAFTSPRIFSFSPSIKELLEKVEVDEMATGAARSLL</sequence>